<dbReference type="GO" id="GO:0006281">
    <property type="term" value="P:DNA repair"/>
    <property type="evidence" value="ECO:0007669"/>
    <property type="project" value="UniProtKB-KW"/>
</dbReference>
<evidence type="ECO:0000256" key="6">
    <source>
        <dbReference type="ARBA" id="ARBA00022769"/>
    </source>
</evidence>
<dbReference type="PANTHER" id="PTHR43152">
    <property type="entry name" value="UVRABC SYSTEM PROTEIN A"/>
    <property type="match status" value="1"/>
</dbReference>
<dbReference type="GeneID" id="90984645"/>
<evidence type="ECO:0000313" key="15">
    <source>
        <dbReference type="EMBL" id="KEJ91214.1"/>
    </source>
</evidence>
<dbReference type="eggNOG" id="COG0178">
    <property type="taxonomic scope" value="Bacteria"/>
</dbReference>
<dbReference type="RefSeq" id="WP_037978478.1">
    <property type="nucleotide sequence ID" value="NZ_JMKI01000054.1"/>
</dbReference>
<dbReference type="GO" id="GO:0016887">
    <property type="term" value="F:ATP hydrolysis activity"/>
    <property type="evidence" value="ECO:0007669"/>
    <property type="project" value="InterPro"/>
</dbReference>
<gene>
    <name evidence="15" type="ORF">EH55_11720</name>
</gene>
<dbReference type="OrthoDB" id="9809851at2"/>
<evidence type="ECO:0000259" key="14">
    <source>
        <dbReference type="PROSITE" id="PS50893"/>
    </source>
</evidence>
<organism evidence="15 16">
    <name type="scientific">Synergistes jonesii</name>
    <dbReference type="NCBI Taxonomy" id="2754"/>
    <lineage>
        <taxon>Bacteria</taxon>
        <taxon>Thermotogati</taxon>
        <taxon>Synergistota</taxon>
        <taxon>Synergistia</taxon>
        <taxon>Synergistales</taxon>
        <taxon>Synergistaceae</taxon>
        <taxon>Synergistes</taxon>
    </lineage>
</organism>
<keyword evidence="10" id="KW-0234">DNA repair</keyword>
<keyword evidence="5" id="KW-0227">DNA damage</keyword>
<dbReference type="GO" id="GO:0003677">
    <property type="term" value="F:DNA binding"/>
    <property type="evidence" value="ECO:0007669"/>
    <property type="project" value="UniProtKB-KW"/>
</dbReference>
<dbReference type="Gene3D" id="1.10.8.280">
    <property type="entry name" value="ABC transporter ATPase domain-like"/>
    <property type="match status" value="1"/>
</dbReference>
<evidence type="ECO:0000256" key="10">
    <source>
        <dbReference type="ARBA" id="ARBA00023204"/>
    </source>
</evidence>
<evidence type="ECO:0000256" key="11">
    <source>
        <dbReference type="ARBA" id="ARBA00038000"/>
    </source>
</evidence>
<evidence type="ECO:0000256" key="13">
    <source>
        <dbReference type="ARBA" id="ARBA00042156"/>
    </source>
</evidence>
<keyword evidence="3" id="KW-0677">Repeat</keyword>
<keyword evidence="4" id="KW-0547">Nucleotide-binding</keyword>
<evidence type="ECO:0000256" key="5">
    <source>
        <dbReference type="ARBA" id="ARBA00022763"/>
    </source>
</evidence>
<evidence type="ECO:0000256" key="1">
    <source>
        <dbReference type="ARBA" id="ARBA00004496"/>
    </source>
</evidence>
<sequence>MERGFIEITNAYENNLKNVSLKIPKKVITVFTGVSGSGKSSLCLDTIAAESRRELNETFPSFVQQFLPKYGRPEVELIENLPVTIIIDQKKPAPNTRSTVGTYTDIYSILRLLFSRVGRPFIGYSDIFSFNHPSGKCPRCGGVGIVNDLDIHKLVDFDKSLNDEDAIHFPAFGRGLWRWKRYAYSGLFDLDKKIKDYSPEELQLFLYSPQIRLKNPPPNWPKSAKFEGLYPRMYRSVIATKEGERFARILDKMVTSYECPECRGSRVNEKVRSCLINGRNIADVTAMPIPEALEFVAGITDPMAADIKRELSRRLGALVQIGLGYLSLSRATGTLSGGEAQRIKIAKYINSALTDMAYVLDEPSVGLHPKDISLLKDSLCALRDHGNTVLIVEHHREVIKLADHIVDMGPGAGAEGGKIVFEGGYDGLLACGSLTGRMLKRKTPFKKALRKPTGWFALAPTSLHNLKNVSLKLPFGVMTVIAGVAGSGKSSLMESFRRQFAEETVFIGQKNIGINLRSTPATYLDIADEIRAIFAAANKTSAAWFSFNSKGACPACGGSGVVVSGMHFMDEIESLCDLCGGKRYSKEALAFSYNGKNIAEVMDMTVDEASAFFGGRPLCAKLTSLRRVGLGYLHLNQSMTTLSGGELQRVKLASHLAERGSVFILDEPTDGLHLGDIKTLLKLFNELTDAGNTLFLVEHSVDIMKEADYIIELGPGGGRSGGEIIFSGLPSEMPACKSSVTAPYVVESLPSGEEESRA</sequence>
<dbReference type="GO" id="GO:0005737">
    <property type="term" value="C:cytoplasm"/>
    <property type="evidence" value="ECO:0007669"/>
    <property type="project" value="UniProtKB-SubCell"/>
</dbReference>
<keyword evidence="9" id="KW-0238">DNA-binding</keyword>
<keyword evidence="2" id="KW-0963">Cytoplasm</keyword>
<accession>A0A073IN89</accession>
<comment type="subcellular location">
    <subcellularLocation>
        <location evidence="1">Cytoplasm</location>
    </subcellularLocation>
</comment>
<dbReference type="InterPro" id="IPR027417">
    <property type="entry name" value="P-loop_NTPase"/>
</dbReference>
<dbReference type="InterPro" id="IPR017871">
    <property type="entry name" value="ABC_transporter-like_CS"/>
</dbReference>
<dbReference type="Gene3D" id="3.40.50.300">
    <property type="entry name" value="P-loop containing nucleotide triphosphate hydrolases"/>
    <property type="match status" value="2"/>
</dbReference>
<evidence type="ECO:0000256" key="12">
    <source>
        <dbReference type="ARBA" id="ARBA00039316"/>
    </source>
</evidence>
<feature type="domain" description="ABC transporter" evidence="14">
    <location>
        <begin position="449"/>
        <end position="740"/>
    </location>
</feature>
<dbReference type="PROSITE" id="PS00211">
    <property type="entry name" value="ABC_TRANSPORTER_1"/>
    <property type="match status" value="1"/>
</dbReference>
<name>A0A073IN89_9BACT</name>
<dbReference type="Proteomes" id="UP000027665">
    <property type="component" value="Unassembled WGS sequence"/>
</dbReference>
<dbReference type="Gene3D" id="1.20.1580.10">
    <property type="entry name" value="ABC transporter ATPase like domain"/>
    <property type="match status" value="2"/>
</dbReference>
<dbReference type="AlphaFoldDB" id="A0A073IN89"/>
<evidence type="ECO:0000256" key="3">
    <source>
        <dbReference type="ARBA" id="ARBA00022737"/>
    </source>
</evidence>
<dbReference type="STRING" id="2754.EH55_11720"/>
<evidence type="ECO:0000256" key="2">
    <source>
        <dbReference type="ARBA" id="ARBA00022490"/>
    </source>
</evidence>
<dbReference type="InterPro" id="IPR003439">
    <property type="entry name" value="ABC_transporter-like_ATP-bd"/>
</dbReference>
<protein>
    <recommendedName>
        <fullName evidence="12">UvrABC system protein A</fullName>
    </recommendedName>
    <alternativeName>
        <fullName evidence="13">Excinuclease ABC subunit A</fullName>
    </alternativeName>
</protein>
<dbReference type="Pfam" id="PF00005">
    <property type="entry name" value="ABC_tran"/>
    <property type="match status" value="1"/>
</dbReference>
<comment type="similarity">
    <text evidence="11">Belongs to the ABC transporter superfamily. UvrA family.</text>
</comment>
<keyword evidence="16" id="KW-1185">Reference proteome</keyword>
<evidence type="ECO:0000256" key="7">
    <source>
        <dbReference type="ARBA" id="ARBA00022840"/>
    </source>
</evidence>
<dbReference type="SUPFAM" id="SSF52540">
    <property type="entry name" value="P-loop containing nucleoside triphosphate hydrolases"/>
    <property type="match status" value="2"/>
</dbReference>
<dbReference type="CDD" id="cd03270">
    <property type="entry name" value="ABC_UvrA_I"/>
    <property type="match status" value="1"/>
</dbReference>
<evidence type="ECO:0000256" key="9">
    <source>
        <dbReference type="ARBA" id="ARBA00023125"/>
    </source>
</evidence>
<proteinExistence type="inferred from homology"/>
<evidence type="ECO:0000313" key="16">
    <source>
        <dbReference type="Proteomes" id="UP000027665"/>
    </source>
</evidence>
<dbReference type="GO" id="GO:0004518">
    <property type="term" value="F:nuclease activity"/>
    <property type="evidence" value="ECO:0007669"/>
    <property type="project" value="UniProtKB-KW"/>
</dbReference>
<dbReference type="EMBL" id="JMKI01000054">
    <property type="protein sequence ID" value="KEJ91214.1"/>
    <property type="molecule type" value="Genomic_DNA"/>
</dbReference>
<dbReference type="GO" id="GO:0005524">
    <property type="term" value="F:ATP binding"/>
    <property type="evidence" value="ECO:0007669"/>
    <property type="project" value="UniProtKB-KW"/>
</dbReference>
<dbReference type="PANTHER" id="PTHR43152:SF3">
    <property type="entry name" value="UVRABC SYSTEM PROTEIN A"/>
    <property type="match status" value="1"/>
</dbReference>
<reference evidence="15 16" key="1">
    <citation type="submission" date="2014-04" db="EMBL/GenBank/DDBJ databases">
        <title>Draft Genome Sequence of Synergistes jonesii.</title>
        <authorList>
            <person name="Coil D.A."/>
            <person name="Eisen J.A."/>
            <person name="Holland-Moritz H.E."/>
        </authorList>
    </citation>
    <scope>NUCLEOTIDE SEQUENCE [LARGE SCALE GENOMIC DNA]</scope>
    <source>
        <strain evidence="15 16">78-1</strain>
    </source>
</reference>
<keyword evidence="7" id="KW-0067">ATP-binding</keyword>
<comment type="caution">
    <text evidence="15">The sequence shown here is derived from an EMBL/GenBank/DDBJ whole genome shotgun (WGS) entry which is preliminary data.</text>
</comment>
<evidence type="ECO:0000256" key="4">
    <source>
        <dbReference type="ARBA" id="ARBA00022741"/>
    </source>
</evidence>
<dbReference type="PATRIC" id="fig|2754.20.peg.1153"/>
<keyword evidence="6" id="KW-0228">DNA excision</keyword>
<dbReference type="PROSITE" id="PS50893">
    <property type="entry name" value="ABC_TRANSPORTER_2"/>
    <property type="match status" value="1"/>
</dbReference>
<evidence type="ECO:0000256" key="8">
    <source>
        <dbReference type="ARBA" id="ARBA00022881"/>
    </source>
</evidence>
<keyword evidence="8" id="KW-0267">Excision nuclease</keyword>